<dbReference type="Proteomes" id="UP000283095">
    <property type="component" value="Chromosome"/>
</dbReference>
<proteinExistence type="predicted"/>
<dbReference type="KEGG" id="pasa:BAOM_4426"/>
<accession>A0A3T0KXF5</accession>
<evidence type="ECO:0000313" key="2">
    <source>
        <dbReference type="Proteomes" id="UP000283095"/>
    </source>
</evidence>
<name>A0A3T0KXF5_9BACI</name>
<reference evidence="1 2" key="1">
    <citation type="submission" date="2018-01" db="EMBL/GenBank/DDBJ databases">
        <title>Bacillus asahii Genome sequencing and assembly.</title>
        <authorList>
            <person name="Jiang H."/>
            <person name="Feng Y."/>
            <person name="Zhao F."/>
            <person name="Lin X."/>
        </authorList>
    </citation>
    <scope>NUCLEOTIDE SEQUENCE [LARGE SCALE GENOMIC DNA]</scope>
    <source>
        <strain evidence="1 2">OM18</strain>
    </source>
</reference>
<sequence length="38" mass="4143">MKLDESDEKVETATESVMNAVNEQAAATEEISSFTHSL</sequence>
<dbReference type="EMBL" id="CP026095">
    <property type="protein sequence ID" value="AZV45006.1"/>
    <property type="molecule type" value="Genomic_DNA"/>
</dbReference>
<dbReference type="AlphaFoldDB" id="A0A3T0KXF5"/>
<gene>
    <name evidence="1" type="ORF">BAOM_4426</name>
</gene>
<protein>
    <submittedName>
        <fullName evidence="1">Uncharacterized protein</fullName>
    </submittedName>
</protein>
<organism evidence="1 2">
    <name type="scientific">Peribacillus asahii</name>
    <dbReference type="NCBI Taxonomy" id="228899"/>
    <lineage>
        <taxon>Bacteria</taxon>
        <taxon>Bacillati</taxon>
        <taxon>Bacillota</taxon>
        <taxon>Bacilli</taxon>
        <taxon>Bacillales</taxon>
        <taxon>Bacillaceae</taxon>
        <taxon>Peribacillus</taxon>
    </lineage>
</organism>
<evidence type="ECO:0000313" key="1">
    <source>
        <dbReference type="EMBL" id="AZV45006.1"/>
    </source>
</evidence>